<dbReference type="Gene3D" id="1.20.1280.50">
    <property type="match status" value="1"/>
</dbReference>
<dbReference type="PROSITE" id="PS50181">
    <property type="entry name" value="FBOX"/>
    <property type="match status" value="1"/>
</dbReference>
<dbReference type="CDD" id="cd09917">
    <property type="entry name" value="F-box_SF"/>
    <property type="match status" value="1"/>
</dbReference>
<evidence type="ECO:0000313" key="3">
    <source>
        <dbReference type="Proteomes" id="UP000024837"/>
    </source>
</evidence>
<dbReference type="EMBL" id="KI966425">
    <property type="protein sequence ID" value="EWC45638.1"/>
    <property type="molecule type" value="Genomic_DNA"/>
</dbReference>
<feature type="domain" description="F-box" evidence="1">
    <location>
        <begin position="75"/>
        <end position="120"/>
    </location>
</feature>
<dbReference type="SMART" id="SM00256">
    <property type="entry name" value="FBOX"/>
    <property type="match status" value="1"/>
</dbReference>
<gene>
    <name evidence="2" type="ORF">DRE_05199</name>
</gene>
<keyword evidence="3" id="KW-1185">Reference proteome</keyword>
<organism evidence="2 3">
    <name type="scientific">Drechslerella stenobrocha 248</name>
    <dbReference type="NCBI Taxonomy" id="1043628"/>
    <lineage>
        <taxon>Eukaryota</taxon>
        <taxon>Fungi</taxon>
        <taxon>Dikarya</taxon>
        <taxon>Ascomycota</taxon>
        <taxon>Pezizomycotina</taxon>
        <taxon>Orbiliomycetes</taxon>
        <taxon>Orbiliales</taxon>
        <taxon>Orbiliaceae</taxon>
        <taxon>Drechslerella</taxon>
    </lineage>
</organism>
<dbReference type="HOGENOM" id="CLU_046298_0_0_1"/>
<dbReference type="AlphaFoldDB" id="W7I0B2"/>
<dbReference type="Proteomes" id="UP000024837">
    <property type="component" value="Unassembled WGS sequence"/>
</dbReference>
<dbReference type="Pfam" id="PF00646">
    <property type="entry name" value="F-box"/>
    <property type="match status" value="1"/>
</dbReference>
<reference evidence="2 3" key="1">
    <citation type="submission" date="2013-05" db="EMBL/GenBank/DDBJ databases">
        <title>Drechslerella stenobrocha genome reveals carnivorous origination and mechanical trapping mechanism of predatory fungi.</title>
        <authorList>
            <person name="Liu X."/>
            <person name="Zhang W."/>
            <person name="Liu K."/>
        </authorList>
    </citation>
    <scope>NUCLEOTIDE SEQUENCE [LARGE SCALE GENOMIC DNA]</scope>
    <source>
        <strain evidence="2 3">248</strain>
    </source>
</reference>
<dbReference type="SUPFAM" id="SSF81383">
    <property type="entry name" value="F-box domain"/>
    <property type="match status" value="1"/>
</dbReference>
<evidence type="ECO:0000313" key="2">
    <source>
        <dbReference type="EMBL" id="EWC45638.1"/>
    </source>
</evidence>
<name>W7I0B2_9PEZI</name>
<dbReference type="InterPro" id="IPR001810">
    <property type="entry name" value="F-box_dom"/>
</dbReference>
<accession>W7I0B2</accession>
<protein>
    <recommendedName>
        <fullName evidence="1">F-box domain-containing protein</fullName>
    </recommendedName>
</protein>
<evidence type="ECO:0000259" key="1">
    <source>
        <dbReference type="PROSITE" id="PS50181"/>
    </source>
</evidence>
<proteinExistence type="predicted"/>
<dbReference type="OrthoDB" id="5397557at2759"/>
<sequence length="470" mass="54199">MANRKRKTALVPFRRRTSKRTAALVRTVHSRKRETAIVRTVHSRKRETAIVPTTKASRGRLKTLRSRPREGYDDFCPFLGLPSELQLRILSYCNFKTLVTVSLVSNHLRDISLHLIWETQPVDCISRNMKQLDEHEDLRPAVRHLAVRKNTAPSASRMLAVAKRLAVRFPKDYFSALKEFSIDYHGGQSDHFIQIINTLAKHQPRNFKTLNIGALYKWSKLDDEDKNVVDKYHANITYPSGLTTIRITSGFNRRTYKYDLTKAFDASADTLTTAELHIGCWWPHLSMKQCPKVTTLSVRQEEYDIPVAPQMAIRFPNVEKLVLNAPRCGGFWPPHMMEASLERYQQWEVMSSVKHVTLINEGAGMDHFTWRDAAAKGLKHIVTKWVTKGRMRNLERVECFSDPYDYYRERREGRYRSFVFVVKRDAGVPVVKCQMAAHLSKEEGRRIVEYDYDTPEANGTGAGDGMVLDQ</sequence>
<dbReference type="InterPro" id="IPR036047">
    <property type="entry name" value="F-box-like_dom_sf"/>
</dbReference>